<dbReference type="SUPFAM" id="SSF52833">
    <property type="entry name" value="Thioredoxin-like"/>
    <property type="match status" value="1"/>
</dbReference>
<evidence type="ECO:0000256" key="1">
    <source>
        <dbReference type="ARBA" id="ARBA00007198"/>
    </source>
</evidence>
<sequence>MSVTIYHNPRCSKSRQTLALLEEKGISPTVVKYLDDTPSAQQIQTLLSLLGFASARDMMRTKEALYKELELGGADVTEQQLIDAMAANPKLIERPIVVNGERAAMGRPPEQVLDIL</sequence>
<comment type="caution">
    <text evidence="5">The sequence shown here is derived from an EMBL/GenBank/DDBJ whole genome shotgun (WGS) entry which is preliminary data.</text>
</comment>
<proteinExistence type="inferred from homology"/>
<evidence type="ECO:0000256" key="2">
    <source>
        <dbReference type="ARBA" id="ARBA00023002"/>
    </source>
</evidence>
<dbReference type="PROSITE" id="PS51353">
    <property type="entry name" value="ARSC"/>
    <property type="match status" value="1"/>
</dbReference>
<dbReference type="AlphaFoldDB" id="A0A0B9H466"/>
<dbReference type="GO" id="GO:0008794">
    <property type="term" value="F:arsenate reductase (glutaredoxin) activity"/>
    <property type="evidence" value="ECO:0007669"/>
    <property type="project" value="UniProtKB-UniRule"/>
</dbReference>
<dbReference type="RefSeq" id="WP_039461479.1">
    <property type="nucleotide sequence ID" value="NZ_JWLZ01000153.1"/>
</dbReference>
<evidence type="ECO:0000313" key="5">
    <source>
        <dbReference type="EMBL" id="KHT63672.1"/>
    </source>
</evidence>
<accession>A0A0B9H466</accession>
<dbReference type="PANTHER" id="PTHR30041">
    <property type="entry name" value="ARSENATE REDUCTASE"/>
    <property type="match status" value="1"/>
</dbReference>
<dbReference type="PANTHER" id="PTHR30041:SF4">
    <property type="entry name" value="ARSENATE REDUCTASE"/>
    <property type="match status" value="1"/>
</dbReference>
<dbReference type="Gene3D" id="3.40.30.10">
    <property type="entry name" value="Glutaredoxin"/>
    <property type="match status" value="1"/>
</dbReference>
<dbReference type="CDD" id="cd03034">
    <property type="entry name" value="ArsC_ArsC"/>
    <property type="match status" value="1"/>
</dbReference>
<name>A0A0B9H466_9GAMM</name>
<dbReference type="Proteomes" id="UP000031278">
    <property type="component" value="Unassembled WGS sequence"/>
</dbReference>
<reference evidence="5 6" key="1">
    <citation type="submission" date="2014-12" db="EMBL/GenBank/DDBJ databases">
        <title>Genome sequencing of Photobacterium gaetbulicola AD005a.</title>
        <authorList>
            <person name="Adrian T.G.S."/>
            <person name="Chan K.G."/>
        </authorList>
    </citation>
    <scope>NUCLEOTIDE SEQUENCE [LARGE SCALE GENOMIC DNA]</scope>
    <source>
        <strain evidence="5 6">AD005a</strain>
    </source>
</reference>
<dbReference type="InterPro" id="IPR006659">
    <property type="entry name" value="Arsenate_reductase"/>
</dbReference>
<keyword evidence="2 4" id="KW-0560">Oxidoreductase</keyword>
<evidence type="ECO:0000256" key="4">
    <source>
        <dbReference type="RuleBase" id="RU362029"/>
    </source>
</evidence>
<dbReference type="EC" id="1.20.4.1" evidence="4"/>
<gene>
    <name evidence="5" type="ORF">RJ45_10820</name>
</gene>
<dbReference type="NCBIfam" id="TIGR00014">
    <property type="entry name" value="arsC"/>
    <property type="match status" value="1"/>
</dbReference>
<organism evidence="5 6">
    <name type="scientific">Photobacterium gaetbulicola</name>
    <dbReference type="NCBI Taxonomy" id="1295392"/>
    <lineage>
        <taxon>Bacteria</taxon>
        <taxon>Pseudomonadati</taxon>
        <taxon>Pseudomonadota</taxon>
        <taxon>Gammaproteobacteria</taxon>
        <taxon>Vibrionales</taxon>
        <taxon>Vibrionaceae</taxon>
        <taxon>Photobacterium</taxon>
    </lineage>
</organism>
<dbReference type="InterPro" id="IPR006660">
    <property type="entry name" value="Arsenate_reductase-like"/>
</dbReference>
<dbReference type="EMBL" id="JWLZ01000153">
    <property type="protein sequence ID" value="KHT63672.1"/>
    <property type="molecule type" value="Genomic_DNA"/>
</dbReference>
<evidence type="ECO:0000313" key="6">
    <source>
        <dbReference type="Proteomes" id="UP000031278"/>
    </source>
</evidence>
<dbReference type="InterPro" id="IPR036249">
    <property type="entry name" value="Thioredoxin-like_sf"/>
</dbReference>
<dbReference type="Pfam" id="PF03960">
    <property type="entry name" value="ArsC"/>
    <property type="match status" value="1"/>
</dbReference>
<evidence type="ECO:0000256" key="3">
    <source>
        <dbReference type="PROSITE-ProRule" id="PRU01282"/>
    </source>
</evidence>
<comment type="similarity">
    <text evidence="1 3 4">Belongs to the ArsC family.</text>
</comment>
<protein>
    <recommendedName>
        <fullName evidence="4">Arsenate reductase</fullName>
        <ecNumber evidence="4">1.20.4.1</ecNumber>
    </recommendedName>
</protein>
<comment type="catalytic activity">
    <reaction evidence="4">
        <text>[glutaredoxin]-dithiol + arsenate + glutathione + H(+) = glutathionyl-S-S-[glutaredoxin] + arsenite + H2O</text>
        <dbReference type="Rhea" id="RHEA:22016"/>
        <dbReference type="Rhea" id="RHEA-COMP:10729"/>
        <dbReference type="Rhea" id="RHEA-COMP:17668"/>
        <dbReference type="ChEBI" id="CHEBI:15377"/>
        <dbReference type="ChEBI" id="CHEBI:15378"/>
        <dbReference type="ChEBI" id="CHEBI:29242"/>
        <dbReference type="ChEBI" id="CHEBI:29950"/>
        <dbReference type="ChEBI" id="CHEBI:48597"/>
        <dbReference type="ChEBI" id="CHEBI:57925"/>
        <dbReference type="ChEBI" id="CHEBI:146199"/>
        <dbReference type="EC" id="1.20.4.1"/>
    </reaction>
</comment>